<dbReference type="NCBIfam" id="TIGR00229">
    <property type="entry name" value="sensory_box"/>
    <property type="match status" value="2"/>
</dbReference>
<keyword evidence="6" id="KW-0175">Coiled coil</keyword>
<evidence type="ECO:0000256" key="4">
    <source>
        <dbReference type="ARBA" id="ARBA00022679"/>
    </source>
</evidence>
<sequence>MTAPEKNPEFENLLTYLRQSRGFDFTGYKRSTLMRRVHKRMQSLGIETFGDYLDYLEVDPEEFHHLFNTILINVTAFFRDISAWEYLAKEVLPKILARKNNSDPIRVWSAGCASGEEAYSVAILMAELLGVEECRQRVKIYATDIDEEALNQARQAVYSPKDIQLIPWGLEKKYFESTGNNYVFRQDLRRSVIFGRHDLLQDAPISRLDLLVCRNTLMYFNSETQSRIMARFHFALNDAAFLFLGKAEMLLVHSNLFTPLELKDRIFSKVLVANIRDRLLGMVNTLEPESSYRGSRYTRLREIAFDSGSVAQIVIDINGILVLTNHKARSVFGLSPQDLARPFQDLELSYRPVELRSPIERVYTEGCSITLTNVPRYLPNGERQYLDVAIIPLEDVDNSLLGVSITFIDVTRFIQLQDALQRSGQELETANEELQSTNEELQTINHELADRTTTLNRTNLFLTGILKSLQTGIIVIDHNLNILVWNYVAEHLWGLRTEEVLGKSLFNLDIGLPLEQLRSPIRDSLSGNKGFQEMILDATNRRGRTIECYLAITPLSSNEIEGIVLMMTDVEQVKSMISQEAIAQRRQQQQEVNQ</sequence>
<dbReference type="InterPro" id="IPR000780">
    <property type="entry name" value="CheR_MeTrfase"/>
</dbReference>
<evidence type="ECO:0000259" key="9">
    <source>
        <dbReference type="PROSITE" id="PS50123"/>
    </source>
</evidence>
<dbReference type="InterPro" id="IPR036804">
    <property type="entry name" value="CheR_N_sf"/>
</dbReference>
<keyword evidence="4" id="KW-0808">Transferase</keyword>
<feature type="coiled-coil region" evidence="6">
    <location>
        <begin position="413"/>
        <end position="451"/>
    </location>
</feature>
<feature type="domain" description="PAS" evidence="7">
    <location>
        <begin position="458"/>
        <end position="528"/>
    </location>
</feature>
<dbReference type="InterPro" id="IPR000014">
    <property type="entry name" value="PAS"/>
</dbReference>
<evidence type="ECO:0000313" key="10">
    <source>
        <dbReference type="EMBL" id="QOV22516.1"/>
    </source>
</evidence>
<name>A0A7S6U3L7_9CYAN</name>
<organism evidence="10 11">
    <name type="scientific">Anabaenopsis elenkinii CCIBt3563</name>
    <dbReference type="NCBI Taxonomy" id="2779889"/>
    <lineage>
        <taxon>Bacteria</taxon>
        <taxon>Bacillati</taxon>
        <taxon>Cyanobacteriota</taxon>
        <taxon>Cyanophyceae</taxon>
        <taxon>Nostocales</taxon>
        <taxon>Nodulariaceae</taxon>
        <taxon>Anabaenopsis</taxon>
    </lineage>
</organism>
<evidence type="ECO:0000256" key="2">
    <source>
        <dbReference type="ARBA" id="ARBA00012534"/>
    </source>
</evidence>
<dbReference type="Pfam" id="PF00989">
    <property type="entry name" value="PAS"/>
    <property type="match status" value="1"/>
</dbReference>
<dbReference type="Gene3D" id="1.10.155.10">
    <property type="entry name" value="Chemotaxis receptor methyltransferase CheR, N-terminal domain"/>
    <property type="match status" value="1"/>
</dbReference>
<dbReference type="RefSeq" id="WP_200988140.1">
    <property type="nucleotide sequence ID" value="NZ_CP063311.1"/>
</dbReference>
<dbReference type="PROSITE" id="PS50112">
    <property type="entry name" value="PAS"/>
    <property type="match status" value="1"/>
</dbReference>
<dbReference type="PRINTS" id="PR00996">
    <property type="entry name" value="CHERMTFRASE"/>
</dbReference>
<comment type="catalytic activity">
    <reaction evidence="1">
        <text>L-glutamyl-[protein] + S-adenosyl-L-methionine = [protein]-L-glutamate 5-O-methyl ester + S-adenosyl-L-homocysteine</text>
        <dbReference type="Rhea" id="RHEA:24452"/>
        <dbReference type="Rhea" id="RHEA-COMP:10208"/>
        <dbReference type="Rhea" id="RHEA-COMP:10311"/>
        <dbReference type="ChEBI" id="CHEBI:29973"/>
        <dbReference type="ChEBI" id="CHEBI:57856"/>
        <dbReference type="ChEBI" id="CHEBI:59789"/>
        <dbReference type="ChEBI" id="CHEBI:82795"/>
        <dbReference type="EC" id="2.1.1.80"/>
    </reaction>
</comment>
<dbReference type="SUPFAM" id="SSF53335">
    <property type="entry name" value="S-adenosyl-L-methionine-dependent methyltransferases"/>
    <property type="match status" value="1"/>
</dbReference>
<dbReference type="Pfam" id="PF08448">
    <property type="entry name" value="PAS_4"/>
    <property type="match status" value="1"/>
</dbReference>
<keyword evidence="11" id="KW-1185">Reference proteome</keyword>
<evidence type="ECO:0000313" key="11">
    <source>
        <dbReference type="Proteomes" id="UP000593846"/>
    </source>
</evidence>
<evidence type="ECO:0000259" key="7">
    <source>
        <dbReference type="PROSITE" id="PS50112"/>
    </source>
</evidence>
<dbReference type="PANTHER" id="PTHR24422">
    <property type="entry name" value="CHEMOTAXIS PROTEIN METHYLTRANSFERASE"/>
    <property type="match status" value="1"/>
</dbReference>
<evidence type="ECO:0000259" key="8">
    <source>
        <dbReference type="PROSITE" id="PS50113"/>
    </source>
</evidence>
<dbReference type="InterPro" id="IPR022641">
    <property type="entry name" value="CheR_N"/>
</dbReference>
<gene>
    <name evidence="10" type="ORF">IM676_17925</name>
</gene>
<evidence type="ECO:0000256" key="5">
    <source>
        <dbReference type="ARBA" id="ARBA00022691"/>
    </source>
</evidence>
<dbReference type="SUPFAM" id="SSF47757">
    <property type="entry name" value="Chemotaxis receptor methyltransferase CheR, N-terminal domain"/>
    <property type="match status" value="1"/>
</dbReference>
<feature type="domain" description="PAC" evidence="8">
    <location>
        <begin position="365"/>
        <end position="422"/>
    </location>
</feature>
<feature type="domain" description="CheR-type methyltransferase" evidence="9">
    <location>
        <begin position="1"/>
        <end position="250"/>
    </location>
</feature>
<dbReference type="InterPro" id="IPR022642">
    <property type="entry name" value="CheR_C"/>
</dbReference>
<proteinExistence type="predicted"/>
<protein>
    <recommendedName>
        <fullName evidence="2">protein-glutamate O-methyltransferase</fullName>
        <ecNumber evidence="2">2.1.1.80</ecNumber>
    </recommendedName>
</protein>
<dbReference type="AlphaFoldDB" id="A0A7S6U3L7"/>
<dbReference type="SMART" id="SM00091">
    <property type="entry name" value="PAS"/>
    <property type="match status" value="2"/>
</dbReference>
<dbReference type="EC" id="2.1.1.80" evidence="2"/>
<dbReference type="InterPro" id="IPR035965">
    <property type="entry name" value="PAS-like_dom_sf"/>
</dbReference>
<dbReference type="Pfam" id="PF03705">
    <property type="entry name" value="CheR_N"/>
    <property type="match status" value="1"/>
</dbReference>
<evidence type="ECO:0000256" key="1">
    <source>
        <dbReference type="ARBA" id="ARBA00001541"/>
    </source>
</evidence>
<dbReference type="InterPro" id="IPR000700">
    <property type="entry name" value="PAS-assoc_C"/>
</dbReference>
<dbReference type="PROSITE" id="PS50123">
    <property type="entry name" value="CHER"/>
    <property type="match status" value="1"/>
</dbReference>
<dbReference type="Pfam" id="PF01739">
    <property type="entry name" value="CheR"/>
    <property type="match status" value="1"/>
</dbReference>
<keyword evidence="5" id="KW-0949">S-adenosyl-L-methionine</keyword>
<dbReference type="InterPro" id="IPR050903">
    <property type="entry name" value="Bact_Chemotaxis_MeTrfase"/>
</dbReference>
<reference evidence="11" key="1">
    <citation type="submission" date="2020-10" db="EMBL/GenBank/DDBJ databases">
        <title>Genome-based taxonomic classification of the species Anabaenopsis elenkinii.</title>
        <authorList>
            <person name="Delbaje E."/>
            <person name="Andreote A.P.D."/>
            <person name="Pellegrinetti T.A."/>
            <person name="Cruz R.B."/>
            <person name="Branco L.H.Z."/>
            <person name="Fiore M.F."/>
        </authorList>
    </citation>
    <scope>NUCLEOTIDE SEQUENCE [LARGE SCALE GENOMIC DNA]</scope>
    <source>
        <strain evidence="11">CCIBt3563</strain>
    </source>
</reference>
<dbReference type="InterPro" id="IPR029063">
    <property type="entry name" value="SAM-dependent_MTases_sf"/>
</dbReference>
<dbReference type="GO" id="GO:0032259">
    <property type="term" value="P:methylation"/>
    <property type="evidence" value="ECO:0007669"/>
    <property type="project" value="UniProtKB-KW"/>
</dbReference>
<dbReference type="PANTHER" id="PTHR24422:SF10">
    <property type="entry name" value="CHEMOTAXIS PROTEIN METHYLTRANSFERASE 2"/>
    <property type="match status" value="1"/>
</dbReference>
<dbReference type="GO" id="GO:0006355">
    <property type="term" value="P:regulation of DNA-templated transcription"/>
    <property type="evidence" value="ECO:0007669"/>
    <property type="project" value="InterPro"/>
</dbReference>
<evidence type="ECO:0000256" key="3">
    <source>
        <dbReference type="ARBA" id="ARBA00022603"/>
    </source>
</evidence>
<dbReference type="SUPFAM" id="SSF55785">
    <property type="entry name" value="PYP-like sensor domain (PAS domain)"/>
    <property type="match status" value="2"/>
</dbReference>
<keyword evidence="3" id="KW-0489">Methyltransferase</keyword>
<dbReference type="CDD" id="cd00130">
    <property type="entry name" value="PAS"/>
    <property type="match status" value="2"/>
</dbReference>
<dbReference type="Gene3D" id="3.40.50.150">
    <property type="entry name" value="Vaccinia Virus protein VP39"/>
    <property type="match status" value="1"/>
</dbReference>
<dbReference type="SMART" id="SM00138">
    <property type="entry name" value="MeTrc"/>
    <property type="match status" value="1"/>
</dbReference>
<dbReference type="Proteomes" id="UP000593846">
    <property type="component" value="Chromosome"/>
</dbReference>
<dbReference type="InterPro" id="IPR013656">
    <property type="entry name" value="PAS_4"/>
</dbReference>
<dbReference type="GO" id="GO:0008983">
    <property type="term" value="F:protein-glutamate O-methyltransferase activity"/>
    <property type="evidence" value="ECO:0007669"/>
    <property type="project" value="UniProtKB-EC"/>
</dbReference>
<dbReference type="PROSITE" id="PS50113">
    <property type="entry name" value="PAC"/>
    <property type="match status" value="1"/>
</dbReference>
<evidence type="ECO:0000256" key="6">
    <source>
        <dbReference type="SAM" id="Coils"/>
    </source>
</evidence>
<dbReference type="Gene3D" id="3.30.450.20">
    <property type="entry name" value="PAS domain"/>
    <property type="match status" value="2"/>
</dbReference>
<dbReference type="KEGG" id="aee:IM676_17925"/>
<dbReference type="InterPro" id="IPR013767">
    <property type="entry name" value="PAS_fold"/>
</dbReference>
<accession>A0A7S6U3L7</accession>
<dbReference type="EMBL" id="CP063311">
    <property type="protein sequence ID" value="QOV22516.1"/>
    <property type="molecule type" value="Genomic_DNA"/>
</dbReference>